<feature type="transmembrane region" description="Helical" evidence="7">
    <location>
        <begin position="56"/>
        <end position="77"/>
    </location>
</feature>
<comment type="subcellular location">
    <subcellularLocation>
        <location evidence="1">Membrane</location>
        <topology evidence="1">Multi-pass membrane protein</topology>
    </subcellularLocation>
</comment>
<feature type="transmembrane region" description="Helical" evidence="7">
    <location>
        <begin position="30"/>
        <end position="50"/>
    </location>
</feature>
<dbReference type="InterPro" id="IPR002549">
    <property type="entry name" value="AI-2E-like"/>
</dbReference>
<dbReference type="Pfam" id="PF01594">
    <property type="entry name" value="AI-2E_transport"/>
    <property type="match status" value="1"/>
</dbReference>
<feature type="transmembrane region" description="Helical" evidence="7">
    <location>
        <begin position="236"/>
        <end position="254"/>
    </location>
</feature>
<name>A0ABM7R9C5_9BACT</name>
<feature type="compositionally biased region" description="Basic and acidic residues" evidence="6">
    <location>
        <begin position="189"/>
        <end position="198"/>
    </location>
</feature>
<evidence type="ECO:0000256" key="1">
    <source>
        <dbReference type="ARBA" id="ARBA00004141"/>
    </source>
</evidence>
<feature type="transmembrane region" description="Helical" evidence="7">
    <location>
        <begin position="346"/>
        <end position="369"/>
    </location>
</feature>
<evidence type="ECO:0000313" key="8">
    <source>
        <dbReference type="EMBL" id="BCX46664.1"/>
    </source>
</evidence>
<keyword evidence="9" id="KW-1185">Reference proteome</keyword>
<proteinExistence type="inferred from homology"/>
<comment type="similarity">
    <text evidence="2">Belongs to the autoinducer-2 exporter (AI-2E) (TC 2.A.86) family.</text>
</comment>
<dbReference type="RefSeq" id="WP_338688471.1">
    <property type="nucleotide sequence ID" value="NZ_AP024702.1"/>
</dbReference>
<keyword evidence="4 7" id="KW-1133">Transmembrane helix</keyword>
<feature type="transmembrane region" description="Helical" evidence="7">
    <location>
        <begin position="84"/>
        <end position="107"/>
    </location>
</feature>
<dbReference type="Proteomes" id="UP001374893">
    <property type="component" value="Chromosome"/>
</dbReference>
<feature type="compositionally biased region" description="Basic and acidic residues" evidence="6">
    <location>
        <begin position="147"/>
        <end position="163"/>
    </location>
</feature>
<feature type="transmembrane region" description="Helical" evidence="7">
    <location>
        <begin position="281"/>
        <end position="303"/>
    </location>
</feature>
<feature type="transmembrane region" description="Helical" evidence="7">
    <location>
        <begin position="381"/>
        <end position="400"/>
    </location>
</feature>
<evidence type="ECO:0000313" key="9">
    <source>
        <dbReference type="Proteomes" id="UP001374893"/>
    </source>
</evidence>
<evidence type="ECO:0000256" key="5">
    <source>
        <dbReference type="ARBA" id="ARBA00023136"/>
    </source>
</evidence>
<protein>
    <submittedName>
        <fullName evidence="8">PurR-regulated permease PerM</fullName>
    </submittedName>
</protein>
<feature type="compositionally biased region" description="Acidic residues" evidence="6">
    <location>
        <begin position="199"/>
        <end position="214"/>
    </location>
</feature>
<feature type="transmembrane region" description="Helical" evidence="7">
    <location>
        <begin position="309"/>
        <end position="339"/>
    </location>
</feature>
<evidence type="ECO:0000256" key="7">
    <source>
        <dbReference type="SAM" id="Phobius"/>
    </source>
</evidence>
<evidence type="ECO:0000256" key="2">
    <source>
        <dbReference type="ARBA" id="ARBA00009773"/>
    </source>
</evidence>
<evidence type="ECO:0000256" key="3">
    <source>
        <dbReference type="ARBA" id="ARBA00022692"/>
    </source>
</evidence>
<keyword evidence="3 7" id="KW-0812">Transmembrane</keyword>
<accession>A0ABM7R9C5</accession>
<organism evidence="8 9">
    <name type="scientific">Haloferula helveola</name>
    <dbReference type="NCBI Taxonomy" id="490095"/>
    <lineage>
        <taxon>Bacteria</taxon>
        <taxon>Pseudomonadati</taxon>
        <taxon>Verrucomicrobiota</taxon>
        <taxon>Verrucomicrobiia</taxon>
        <taxon>Verrucomicrobiales</taxon>
        <taxon>Verrucomicrobiaceae</taxon>
        <taxon>Haloferula</taxon>
    </lineage>
</organism>
<feature type="region of interest" description="Disordered" evidence="6">
    <location>
        <begin position="147"/>
        <end position="217"/>
    </location>
</feature>
<dbReference type="PANTHER" id="PTHR21716:SF16">
    <property type="entry name" value="BLL1467 PROTEIN"/>
    <property type="match status" value="1"/>
</dbReference>
<keyword evidence="5 7" id="KW-0472">Membrane</keyword>
<dbReference type="EMBL" id="AP024702">
    <property type="protein sequence ID" value="BCX46664.1"/>
    <property type="molecule type" value="Genomic_DNA"/>
</dbReference>
<reference evidence="8 9" key="1">
    <citation type="submission" date="2021-06" db="EMBL/GenBank/DDBJ databases">
        <title>Complete genome of Haloferula helveola possessing various polysaccharide degrading enzymes.</title>
        <authorList>
            <person name="Takami H."/>
            <person name="Huang C."/>
            <person name="Hamasaki K."/>
        </authorList>
    </citation>
    <scope>NUCLEOTIDE SEQUENCE [LARGE SCALE GENOMIC DNA]</scope>
    <source>
        <strain evidence="8 9">CN-1</strain>
    </source>
</reference>
<sequence>MPNESSEPQSDADEESFGDRRTRWCRLKESVSLISVSQVGLFLLVAGYVLHHSRVVLLPVVLAILASLVLYPVYLAFRKLRLPRIVASSATVAGLVGLVGFGSYQLIEPGAQWMESIDGEVVATRVQEVFRPVKEVQDGLKEVADKVERVTKAKTPPKDDDAKSNAPEDEDSQNATNEEPDEKLAVVSVDKESDKPESEVEEEQSAPAEEEPEPEPVTVEIREDPLEAVVSTLQDIGLGLVAFLFLVLFILAYGNRIIRCLGESEGTGIILDRMGNDVSRYLFTITLINFCLGTGIGIAMWLLGMPNPALWGVLGMLLNFIPYVGALIGTGVVFLAAAASFDTPGAVLIVPCVYFALTAIEGNVVTPLVLGERFRLNPLVVFLWIFAWAGFWGIAGMLIAMPALVSFKIVCENTATLERFRKVLEA</sequence>
<dbReference type="PANTHER" id="PTHR21716">
    <property type="entry name" value="TRANSMEMBRANE PROTEIN"/>
    <property type="match status" value="1"/>
</dbReference>
<evidence type="ECO:0000256" key="6">
    <source>
        <dbReference type="SAM" id="MobiDB-lite"/>
    </source>
</evidence>
<evidence type="ECO:0000256" key="4">
    <source>
        <dbReference type="ARBA" id="ARBA00022989"/>
    </source>
</evidence>
<gene>
    <name evidence="8" type="ORF">HAHE_05720</name>
</gene>